<feature type="domain" description="NAD(P)-binding" evidence="1">
    <location>
        <begin position="8"/>
        <end position="202"/>
    </location>
</feature>
<dbReference type="HOGENOM" id="CLU_025711_3_1_10"/>
<dbReference type="Gene3D" id="3.40.50.720">
    <property type="entry name" value="NAD(P)-binding Rossmann-like Domain"/>
    <property type="match status" value="1"/>
</dbReference>
<organism evidence="2 3">
    <name type="scientific">Parabacteroides gordonii MS-1 = DSM 23371</name>
    <dbReference type="NCBI Taxonomy" id="1203610"/>
    <lineage>
        <taxon>Bacteria</taxon>
        <taxon>Pseudomonadati</taxon>
        <taxon>Bacteroidota</taxon>
        <taxon>Bacteroidia</taxon>
        <taxon>Bacteroidales</taxon>
        <taxon>Tannerellaceae</taxon>
        <taxon>Parabacteroides</taxon>
    </lineage>
</organism>
<sequence length="216" mass="23526">MKKIVIIGATGYVGSAILKEALGRGHQVKAIVRNPSKLTIVNPRLTVVGGDVTDTDFLSRELAKADAVISAFNPGWSNPNIYDETIEGYGSILCAVRNSGVHRFLMVGGAGSLFVAPGRLLMDEPDVPKKLLPGIRSLAKVYTDLLIPEKSVDWVFLSPAANMTPGERTDKFRLGKDDLIVDESGDSNISVEDFAVAMIDELEQEKHHKERFTLGY</sequence>
<dbReference type="GO" id="GO:0016646">
    <property type="term" value="F:oxidoreductase activity, acting on the CH-NH group of donors, NAD or NADP as acceptor"/>
    <property type="evidence" value="ECO:0007669"/>
    <property type="project" value="TreeGrafter"/>
</dbReference>
<accession>A0A0F5JS38</accession>
<dbReference type="InterPro" id="IPR051606">
    <property type="entry name" value="Polyketide_Oxido-like"/>
</dbReference>
<reference evidence="2 3" key="1">
    <citation type="submission" date="2013-04" db="EMBL/GenBank/DDBJ databases">
        <title>The Genome Sequence of Parabacteroides gordonii DSM 23371.</title>
        <authorList>
            <consortium name="The Broad Institute Genomics Platform"/>
            <person name="Earl A."/>
            <person name="Ward D."/>
            <person name="Feldgarden M."/>
            <person name="Gevers D."/>
            <person name="Martens E."/>
            <person name="Sakamoto M."/>
            <person name="Benno Y."/>
            <person name="Suzuki N."/>
            <person name="Matsunaga N."/>
            <person name="Koshihara K."/>
            <person name="Seki M."/>
            <person name="Komiya H."/>
            <person name="Walker B."/>
            <person name="Young S."/>
            <person name="Zeng Q."/>
            <person name="Gargeya S."/>
            <person name="Fitzgerald M."/>
            <person name="Haas B."/>
            <person name="Abouelleil A."/>
            <person name="Allen A.W."/>
            <person name="Alvarado L."/>
            <person name="Arachchi H.M."/>
            <person name="Berlin A.M."/>
            <person name="Chapman S.B."/>
            <person name="Gainer-Dewar J."/>
            <person name="Goldberg J."/>
            <person name="Griggs A."/>
            <person name="Gujja S."/>
            <person name="Hansen M."/>
            <person name="Howarth C."/>
            <person name="Imamovic A."/>
            <person name="Ireland A."/>
            <person name="Larimer J."/>
            <person name="McCowan C."/>
            <person name="Murphy C."/>
            <person name="Pearson M."/>
            <person name="Poon T.W."/>
            <person name="Priest M."/>
            <person name="Roberts A."/>
            <person name="Saif S."/>
            <person name="Shea T."/>
            <person name="Sisk P."/>
            <person name="Sykes S."/>
            <person name="Wortman J."/>
            <person name="Nusbaum C."/>
            <person name="Birren B."/>
        </authorList>
    </citation>
    <scope>NUCLEOTIDE SEQUENCE [LARGE SCALE GENOMIC DNA]</scope>
    <source>
        <strain evidence="2 3">MS-1</strain>
    </source>
</reference>
<dbReference type="AlphaFoldDB" id="A0A0F5JS38"/>
<evidence type="ECO:0000313" key="3">
    <source>
        <dbReference type="Proteomes" id="UP000033035"/>
    </source>
</evidence>
<dbReference type="PANTHER" id="PTHR43355">
    <property type="entry name" value="FLAVIN REDUCTASE (NADPH)"/>
    <property type="match status" value="1"/>
</dbReference>
<dbReference type="InterPro" id="IPR016040">
    <property type="entry name" value="NAD(P)-bd_dom"/>
</dbReference>
<evidence type="ECO:0000259" key="1">
    <source>
        <dbReference type="Pfam" id="PF13460"/>
    </source>
</evidence>
<dbReference type="Pfam" id="PF13460">
    <property type="entry name" value="NAD_binding_10"/>
    <property type="match status" value="1"/>
</dbReference>
<dbReference type="RefSeq" id="WP_028728838.1">
    <property type="nucleotide sequence ID" value="NZ_AUAE01000039.1"/>
</dbReference>
<dbReference type="PATRIC" id="fig|1203610.3.peg.15"/>
<dbReference type="PANTHER" id="PTHR43355:SF2">
    <property type="entry name" value="FLAVIN REDUCTASE (NADPH)"/>
    <property type="match status" value="1"/>
</dbReference>
<dbReference type="InterPro" id="IPR036291">
    <property type="entry name" value="NAD(P)-bd_dom_sf"/>
</dbReference>
<evidence type="ECO:0000313" key="2">
    <source>
        <dbReference type="EMBL" id="KKB60641.1"/>
    </source>
</evidence>
<dbReference type="EMBL" id="AQHW01000001">
    <property type="protein sequence ID" value="KKB60641.1"/>
    <property type="molecule type" value="Genomic_DNA"/>
</dbReference>
<dbReference type="SUPFAM" id="SSF51735">
    <property type="entry name" value="NAD(P)-binding Rossmann-fold domains"/>
    <property type="match status" value="1"/>
</dbReference>
<comment type="caution">
    <text evidence="2">The sequence shown here is derived from an EMBL/GenBank/DDBJ whole genome shotgun (WGS) entry which is preliminary data.</text>
</comment>
<dbReference type="Proteomes" id="UP000033035">
    <property type="component" value="Unassembled WGS sequence"/>
</dbReference>
<dbReference type="CDD" id="cd05244">
    <property type="entry name" value="BVR-B_like_SDR_a"/>
    <property type="match status" value="1"/>
</dbReference>
<protein>
    <recommendedName>
        <fullName evidence="1">NAD(P)-binding domain-containing protein</fullName>
    </recommendedName>
</protein>
<name>A0A0F5JS38_9BACT</name>
<dbReference type="STRING" id="1203610.HMPREF1536_00015"/>
<proteinExistence type="predicted"/>
<keyword evidence="3" id="KW-1185">Reference proteome</keyword>
<gene>
    <name evidence="2" type="ORF">HMPREF1536_00015</name>
</gene>